<dbReference type="GO" id="GO:0006310">
    <property type="term" value="P:DNA recombination"/>
    <property type="evidence" value="ECO:0007669"/>
    <property type="project" value="UniProtKB-KW"/>
</dbReference>
<dbReference type="STRING" id="4781.A0A0P1A8D1"/>
<keyword evidence="5" id="KW-0547">Nucleotide-binding</keyword>
<evidence type="ECO:0000256" key="2">
    <source>
        <dbReference type="ARBA" id="ARBA00022598"/>
    </source>
</evidence>
<dbReference type="InterPro" id="IPR029016">
    <property type="entry name" value="GAF-like_dom_sf"/>
</dbReference>
<dbReference type="Gene3D" id="1.10.3260.10">
    <property type="entry name" value="DNA ligase, ATP-dependent, N-terminal domain"/>
    <property type="match status" value="1"/>
</dbReference>
<dbReference type="Gene3D" id="2.40.50.140">
    <property type="entry name" value="Nucleic acid-binding proteins"/>
    <property type="match status" value="1"/>
</dbReference>
<dbReference type="Proteomes" id="UP000054928">
    <property type="component" value="Unassembled WGS sequence"/>
</dbReference>
<dbReference type="PROSITE" id="PS50160">
    <property type="entry name" value="DNA_LIGASE_A3"/>
    <property type="match status" value="1"/>
</dbReference>
<dbReference type="GO" id="GO:0006281">
    <property type="term" value="P:DNA repair"/>
    <property type="evidence" value="ECO:0007669"/>
    <property type="project" value="UniProtKB-KW"/>
</dbReference>
<dbReference type="OMA" id="HITHQSA"/>
<evidence type="ECO:0000256" key="3">
    <source>
        <dbReference type="ARBA" id="ARBA00022618"/>
    </source>
</evidence>
<evidence type="ECO:0000256" key="4">
    <source>
        <dbReference type="ARBA" id="ARBA00022705"/>
    </source>
</evidence>
<evidence type="ECO:0000256" key="6">
    <source>
        <dbReference type="ARBA" id="ARBA00022763"/>
    </source>
</evidence>
<dbReference type="SUPFAM" id="SSF117018">
    <property type="entry name" value="ATP-dependent DNA ligase DNA-binding domain"/>
    <property type="match status" value="1"/>
</dbReference>
<feature type="region of interest" description="Disordered" evidence="11">
    <location>
        <begin position="531"/>
        <end position="553"/>
    </location>
</feature>
<keyword evidence="9" id="KW-0234">DNA repair</keyword>
<dbReference type="OrthoDB" id="206088at2759"/>
<dbReference type="Pfam" id="PF01590">
    <property type="entry name" value="GAF"/>
    <property type="match status" value="1"/>
</dbReference>
<dbReference type="InterPro" id="IPR012340">
    <property type="entry name" value="NA-bd_OB-fold"/>
</dbReference>
<accession>A0A0P1A8D1</accession>
<dbReference type="InterPro" id="IPR036599">
    <property type="entry name" value="DNA_ligase_N_sf"/>
</dbReference>
<evidence type="ECO:0000256" key="1">
    <source>
        <dbReference type="ARBA" id="ARBA00007572"/>
    </source>
</evidence>
<dbReference type="GO" id="GO:0006273">
    <property type="term" value="P:lagging strand elongation"/>
    <property type="evidence" value="ECO:0007669"/>
    <property type="project" value="TreeGrafter"/>
</dbReference>
<protein>
    <recommendedName>
        <fullName evidence="12">ATP-dependent DNA ligase family profile domain-containing protein</fullName>
    </recommendedName>
</protein>
<reference evidence="14" key="1">
    <citation type="submission" date="2014-09" db="EMBL/GenBank/DDBJ databases">
        <authorList>
            <person name="Sharma Rahul"/>
            <person name="Thines Marco"/>
        </authorList>
    </citation>
    <scope>NUCLEOTIDE SEQUENCE [LARGE SCALE GENOMIC DNA]</scope>
</reference>
<organism evidence="13 14">
    <name type="scientific">Plasmopara halstedii</name>
    <name type="common">Downy mildew of sunflower</name>
    <dbReference type="NCBI Taxonomy" id="4781"/>
    <lineage>
        <taxon>Eukaryota</taxon>
        <taxon>Sar</taxon>
        <taxon>Stramenopiles</taxon>
        <taxon>Oomycota</taxon>
        <taxon>Peronosporomycetes</taxon>
        <taxon>Peronosporales</taxon>
        <taxon>Peronosporaceae</taxon>
        <taxon>Plasmopara</taxon>
    </lineage>
</organism>
<evidence type="ECO:0000256" key="7">
    <source>
        <dbReference type="ARBA" id="ARBA00022840"/>
    </source>
</evidence>
<feature type="compositionally biased region" description="Low complexity" evidence="11">
    <location>
        <begin position="538"/>
        <end position="548"/>
    </location>
</feature>
<keyword evidence="2" id="KW-0436">Ligase</keyword>
<dbReference type="InterPro" id="IPR012310">
    <property type="entry name" value="DNA_ligase_ATP-dep_cent"/>
</dbReference>
<comment type="similarity">
    <text evidence="1">Belongs to the ATP-dependent DNA ligase family.</text>
</comment>
<dbReference type="InterPro" id="IPR003018">
    <property type="entry name" value="GAF"/>
</dbReference>
<dbReference type="FunFam" id="2.40.50.140:FF:000062">
    <property type="entry name" value="DNA ligase"/>
    <property type="match status" value="1"/>
</dbReference>
<dbReference type="Gene3D" id="3.30.1490.70">
    <property type="match status" value="1"/>
</dbReference>
<dbReference type="Gene3D" id="3.30.470.30">
    <property type="entry name" value="DNA ligase/mRNA capping enzyme"/>
    <property type="match status" value="1"/>
</dbReference>
<dbReference type="SUPFAM" id="SSF50249">
    <property type="entry name" value="Nucleic acid-binding proteins"/>
    <property type="match status" value="1"/>
</dbReference>
<dbReference type="InterPro" id="IPR012309">
    <property type="entry name" value="DNA_ligase_ATP-dep_C"/>
</dbReference>
<dbReference type="Pfam" id="PF04679">
    <property type="entry name" value="DNA_ligase_A_C"/>
    <property type="match status" value="1"/>
</dbReference>
<evidence type="ECO:0000313" key="14">
    <source>
        <dbReference type="Proteomes" id="UP000054928"/>
    </source>
</evidence>
<keyword evidence="10" id="KW-0131">Cell cycle</keyword>
<dbReference type="GO" id="GO:0003677">
    <property type="term" value="F:DNA binding"/>
    <property type="evidence" value="ECO:0007669"/>
    <property type="project" value="InterPro"/>
</dbReference>
<dbReference type="GO" id="GO:0005524">
    <property type="term" value="F:ATP binding"/>
    <property type="evidence" value="ECO:0007669"/>
    <property type="project" value="UniProtKB-KW"/>
</dbReference>
<dbReference type="InterPro" id="IPR012308">
    <property type="entry name" value="DNA_ligase_ATP-dep_N"/>
</dbReference>
<dbReference type="GeneID" id="36397572"/>
<evidence type="ECO:0000256" key="9">
    <source>
        <dbReference type="ARBA" id="ARBA00023204"/>
    </source>
</evidence>
<evidence type="ECO:0000259" key="12">
    <source>
        <dbReference type="PROSITE" id="PS50160"/>
    </source>
</evidence>
<evidence type="ECO:0000256" key="5">
    <source>
        <dbReference type="ARBA" id="ARBA00022741"/>
    </source>
</evidence>
<sequence>MHHESEGKAKKQAIQTMYILEGGLLMRVHTTVSAFSTTTPLPNVRLESPLNRRHKQFSANLEHVHESKGSHPKAVHEIANLNEAGKSRTRSTKVDPTMKLLVSVVARTLKCPGAFIGVTDDTFLCIKASMGIDDNVTHIPKDGCLSPNILLQKSTVIVDPCTDTCFHKGGLACGNRSLRFYAGTPICVRGHLMGVVCAFDTKPHSHPTGSMISTLEAVASIVSEVLEHRVAADCTTAQAREIAGFSYRPQTNSDNAASFFDLKLLPSSQHTVSIIQGHDYDATRQSLNVANQHAGKIIATIDYFFQLQKSAWIELTILPELSINGTIQSFELFRSGKRFTRSVMMVAADCSSVVTELLDYNNAFLYQHLFSHVSNRRELSGQTWVDCVTLHPSYRATRYNSFQIVTHHREHRGGGNMVVATGIFEDNSSESGFIFGWFVAPSEHGNERSTANVSCITAQQIQNQTQDLNLSLDLLRRINQKLTMTQFFHLPGVKKTFSKPSAVQNQKRSVNQRRQYETTLIDSCDNVLGGTSDQKEATTTTTNSNRNTDFSGGNRAGKLLVERNCTALVPLRETPPANQDEQLLLDLLDKTISTQQILAERQHKMADLTNAHSNQLECISSALSRAEYILIDQEATRALKGSTDSHKLPNCREFGSFDALARIFSSIEEVKSSRLESVLRLADGYRDLLALPMPQALASALHLTASQLAPPYDGVELRFGAQSFKRLLKQLLAEQWTELETNQTLETFLASYSDYGLATQALLDSGRIVVPEHDDRGQPLSIQTVHDQLMAIATDEGLGGAARKQQLALKLLQQCRCPEERIFIVRMLAHQNLRIGMGEKSILSALALASFPSNVDDLASRGKTEWIDCITVAYAQHPNYHKLAELVHVSQHEKDIVQRMAWLYDEAHPTSGVPVLTMSAYPESSVSSVLNRVRKTLSRTATCEYKYDGARLQVHLTLPNSSVQSGSVGRIFSRNMEDVTERYSSLLHVLERRLKARDAALQSLSHVTSFIVEGEVVAIDRTTGTFLPFQMLQTKTTTEFCLFLFDLLAIDHTNLLQKPLRERRRLLQNLVDEELGHLEFVKYVDIDMTHEAVPVDGNKNNEALAMRDVLERAVASGCEGLMIKILDGEESVYRAGRRSYSWMKLKRDYLSNETPTSTRTENKSAAATTSGNGTFLADTLDLVPIGVFHGKGRRAGVFGSFLMATYNTTSEKFETIGKVGSGFSDAQLSEISIRFRKRILPKLDRVPEQYQSLAVRSQHPDFWLSPEEVWEIKATQLTESSSYTCGANVSSEKTVDPTPFLPQKGLALRFPRFVRYRSDKNPLQATSSEQARKLFEQQQ</sequence>
<evidence type="ECO:0000256" key="8">
    <source>
        <dbReference type="ARBA" id="ARBA00023172"/>
    </source>
</evidence>
<dbReference type="GO" id="GO:0005634">
    <property type="term" value="C:nucleus"/>
    <property type="evidence" value="ECO:0007669"/>
    <property type="project" value="TreeGrafter"/>
</dbReference>
<keyword evidence="8" id="KW-0233">DNA recombination</keyword>
<dbReference type="PANTHER" id="PTHR45674">
    <property type="entry name" value="DNA LIGASE 1/3 FAMILY MEMBER"/>
    <property type="match status" value="1"/>
</dbReference>
<keyword evidence="4" id="KW-0235">DNA replication</keyword>
<name>A0A0P1A8D1_PLAHL</name>
<keyword evidence="7" id="KW-0067">ATP-binding</keyword>
<dbReference type="PANTHER" id="PTHR45674:SF4">
    <property type="entry name" value="DNA LIGASE 1"/>
    <property type="match status" value="1"/>
</dbReference>
<keyword evidence="6" id="KW-0227">DNA damage</keyword>
<dbReference type="GO" id="GO:0005739">
    <property type="term" value="C:mitochondrion"/>
    <property type="evidence" value="ECO:0007669"/>
    <property type="project" value="TreeGrafter"/>
</dbReference>
<dbReference type="RefSeq" id="XP_024572787.1">
    <property type="nucleotide sequence ID" value="XM_024720590.1"/>
</dbReference>
<dbReference type="EMBL" id="CCYD01000201">
    <property type="protein sequence ID" value="CEG36418.1"/>
    <property type="molecule type" value="Genomic_DNA"/>
</dbReference>
<dbReference type="GO" id="GO:0003910">
    <property type="term" value="F:DNA ligase (ATP) activity"/>
    <property type="evidence" value="ECO:0007669"/>
    <property type="project" value="InterPro"/>
</dbReference>
<dbReference type="SUPFAM" id="SSF55781">
    <property type="entry name" value="GAF domain-like"/>
    <property type="match status" value="1"/>
</dbReference>
<dbReference type="CDD" id="cd07900">
    <property type="entry name" value="Adenylation_DNA_ligase_I_Euk"/>
    <property type="match status" value="1"/>
</dbReference>
<dbReference type="SUPFAM" id="SSF56091">
    <property type="entry name" value="DNA ligase/mRNA capping enzyme, catalytic domain"/>
    <property type="match status" value="1"/>
</dbReference>
<keyword evidence="14" id="KW-1185">Reference proteome</keyword>
<evidence type="ECO:0000256" key="10">
    <source>
        <dbReference type="ARBA" id="ARBA00023306"/>
    </source>
</evidence>
<evidence type="ECO:0000313" key="13">
    <source>
        <dbReference type="EMBL" id="CEG36418.1"/>
    </source>
</evidence>
<dbReference type="Pfam" id="PF01068">
    <property type="entry name" value="DNA_ligase_A_M"/>
    <property type="match status" value="1"/>
</dbReference>
<evidence type="ECO:0000256" key="11">
    <source>
        <dbReference type="SAM" id="MobiDB-lite"/>
    </source>
</evidence>
<dbReference type="GO" id="GO:0051301">
    <property type="term" value="P:cell division"/>
    <property type="evidence" value="ECO:0007669"/>
    <property type="project" value="UniProtKB-KW"/>
</dbReference>
<dbReference type="Pfam" id="PF04675">
    <property type="entry name" value="DNA_ligase_A_N"/>
    <property type="match status" value="1"/>
</dbReference>
<dbReference type="Gene3D" id="3.30.450.40">
    <property type="match status" value="1"/>
</dbReference>
<keyword evidence="3" id="KW-0132">Cell division</keyword>
<proteinExistence type="inferred from homology"/>
<dbReference type="CDD" id="cd07969">
    <property type="entry name" value="OBF_DNA_ligase_I"/>
    <property type="match status" value="1"/>
</dbReference>
<feature type="domain" description="ATP-dependent DNA ligase family profile" evidence="12">
    <location>
        <begin position="1033"/>
        <end position="1207"/>
    </location>
</feature>
<dbReference type="InterPro" id="IPR050191">
    <property type="entry name" value="ATP-dep_DNA_ligase"/>
</dbReference>